<evidence type="ECO:0000313" key="2">
    <source>
        <dbReference type="EMBL" id="KAH1047473.1"/>
    </source>
</evidence>
<dbReference type="PANTHER" id="PTHR31286">
    <property type="entry name" value="GLYCINE-RICH CELL WALL STRUCTURAL PROTEIN 1.8-LIKE"/>
    <property type="match status" value="1"/>
</dbReference>
<protein>
    <recommendedName>
        <fullName evidence="1">DUF4283 domain-containing protein</fullName>
    </recommendedName>
</protein>
<sequence>MVISLCEGVGFDDSSVEGNSNPDSTRSVAPFGANADEDLDLLEGDIKKLFVNGIFFIEFSERVQHILIKDMGTTIVLKLMGRNIRYSALQNKINSLWKPASPCQLMEIENGYFLAKFQSKSDSNKVLFKGHWIIYGQYLTV</sequence>
<dbReference type="AlphaFoldDB" id="A0A9D3ULE5"/>
<gene>
    <name evidence="2" type="ORF">J1N35_038257</name>
</gene>
<dbReference type="Proteomes" id="UP000828251">
    <property type="component" value="Unassembled WGS sequence"/>
</dbReference>
<organism evidence="2 3">
    <name type="scientific">Gossypium stocksii</name>
    <dbReference type="NCBI Taxonomy" id="47602"/>
    <lineage>
        <taxon>Eukaryota</taxon>
        <taxon>Viridiplantae</taxon>
        <taxon>Streptophyta</taxon>
        <taxon>Embryophyta</taxon>
        <taxon>Tracheophyta</taxon>
        <taxon>Spermatophyta</taxon>
        <taxon>Magnoliopsida</taxon>
        <taxon>eudicotyledons</taxon>
        <taxon>Gunneridae</taxon>
        <taxon>Pentapetalae</taxon>
        <taxon>rosids</taxon>
        <taxon>malvids</taxon>
        <taxon>Malvales</taxon>
        <taxon>Malvaceae</taxon>
        <taxon>Malvoideae</taxon>
        <taxon>Gossypium</taxon>
    </lineage>
</organism>
<accession>A0A9D3ULE5</accession>
<dbReference type="OrthoDB" id="1435853at2759"/>
<dbReference type="PANTHER" id="PTHR31286:SF173">
    <property type="entry name" value="DUF4283 DOMAIN-CONTAINING PROTEIN"/>
    <property type="match status" value="1"/>
</dbReference>
<dbReference type="Pfam" id="PF14111">
    <property type="entry name" value="DUF4283"/>
    <property type="match status" value="1"/>
</dbReference>
<evidence type="ECO:0000259" key="1">
    <source>
        <dbReference type="Pfam" id="PF14111"/>
    </source>
</evidence>
<evidence type="ECO:0000313" key="3">
    <source>
        <dbReference type="Proteomes" id="UP000828251"/>
    </source>
</evidence>
<dbReference type="EMBL" id="JAIQCV010000011">
    <property type="protein sequence ID" value="KAH1047473.1"/>
    <property type="molecule type" value="Genomic_DNA"/>
</dbReference>
<proteinExistence type="predicted"/>
<name>A0A9D3ULE5_9ROSI</name>
<dbReference type="InterPro" id="IPR025558">
    <property type="entry name" value="DUF4283"/>
</dbReference>
<reference evidence="2 3" key="1">
    <citation type="journal article" date="2021" name="Plant Biotechnol. J.">
        <title>Multi-omics assisted identification of the key and species-specific regulatory components of drought-tolerant mechanisms in Gossypium stocksii.</title>
        <authorList>
            <person name="Yu D."/>
            <person name="Ke L."/>
            <person name="Zhang D."/>
            <person name="Wu Y."/>
            <person name="Sun Y."/>
            <person name="Mei J."/>
            <person name="Sun J."/>
            <person name="Sun Y."/>
        </authorList>
    </citation>
    <scope>NUCLEOTIDE SEQUENCE [LARGE SCALE GENOMIC DNA]</scope>
    <source>
        <strain evidence="3">cv. E1</strain>
        <tissue evidence="2">Leaf</tissue>
    </source>
</reference>
<dbReference type="InterPro" id="IPR040256">
    <property type="entry name" value="At4g02000-like"/>
</dbReference>
<keyword evidence="3" id="KW-1185">Reference proteome</keyword>
<comment type="caution">
    <text evidence="2">The sequence shown here is derived from an EMBL/GenBank/DDBJ whole genome shotgun (WGS) entry which is preliminary data.</text>
</comment>
<feature type="domain" description="DUF4283" evidence="1">
    <location>
        <begin position="72"/>
        <end position="140"/>
    </location>
</feature>